<dbReference type="RefSeq" id="WP_030258234.1">
    <property type="nucleotide sequence ID" value="NZ_JBHEZZ010000017.1"/>
</dbReference>
<feature type="domain" description="ABC-type glycine betaine transport system substrate-binding" evidence="2">
    <location>
        <begin position="55"/>
        <end position="316"/>
    </location>
</feature>
<evidence type="ECO:0000256" key="1">
    <source>
        <dbReference type="SAM" id="SignalP"/>
    </source>
</evidence>
<protein>
    <submittedName>
        <fullName evidence="3">ABC transporter substrate-binding protein</fullName>
    </submittedName>
</protein>
<evidence type="ECO:0000313" key="4">
    <source>
        <dbReference type="Proteomes" id="UP001592528"/>
    </source>
</evidence>
<accession>A0ABV6UTM8</accession>
<gene>
    <name evidence="3" type="ORF">ACEZDJ_26375</name>
</gene>
<name>A0ABV6UTM8_9ACTN</name>
<dbReference type="Gene3D" id="3.40.190.10">
    <property type="entry name" value="Periplasmic binding protein-like II"/>
    <property type="match status" value="1"/>
</dbReference>
<evidence type="ECO:0000259" key="2">
    <source>
        <dbReference type="Pfam" id="PF04069"/>
    </source>
</evidence>
<comment type="caution">
    <text evidence="3">The sequence shown here is derived from an EMBL/GenBank/DDBJ whole genome shotgun (WGS) entry which is preliminary data.</text>
</comment>
<dbReference type="Gene3D" id="3.40.190.120">
    <property type="entry name" value="Osmoprotection protein (prox), domain 2"/>
    <property type="match status" value="1"/>
</dbReference>
<feature type="signal peptide" evidence="1">
    <location>
        <begin position="1"/>
        <end position="26"/>
    </location>
</feature>
<reference evidence="3 4" key="1">
    <citation type="submission" date="2024-09" db="EMBL/GenBank/DDBJ databases">
        <authorList>
            <person name="Lee S.D."/>
        </authorList>
    </citation>
    <scope>NUCLEOTIDE SEQUENCE [LARGE SCALE GENOMIC DNA]</scope>
    <source>
        <strain evidence="3 4">N1-5</strain>
    </source>
</reference>
<dbReference type="Proteomes" id="UP001592528">
    <property type="component" value="Unassembled WGS sequence"/>
</dbReference>
<organism evidence="3 4">
    <name type="scientific">Streptacidiphilus cavernicola</name>
    <dbReference type="NCBI Taxonomy" id="3342716"/>
    <lineage>
        <taxon>Bacteria</taxon>
        <taxon>Bacillati</taxon>
        <taxon>Actinomycetota</taxon>
        <taxon>Actinomycetes</taxon>
        <taxon>Kitasatosporales</taxon>
        <taxon>Streptomycetaceae</taxon>
        <taxon>Streptacidiphilus</taxon>
    </lineage>
</organism>
<feature type="chain" id="PRO_5047459754" evidence="1">
    <location>
        <begin position="27"/>
        <end position="322"/>
    </location>
</feature>
<dbReference type="SUPFAM" id="SSF53850">
    <property type="entry name" value="Periplasmic binding protein-like II"/>
    <property type="match status" value="1"/>
</dbReference>
<dbReference type="InterPro" id="IPR007210">
    <property type="entry name" value="ABC_Gly_betaine_transp_sub-bd"/>
</dbReference>
<proteinExistence type="predicted"/>
<sequence length="322" mass="32926">MTTSTTRGRTRIAAVLVASAAAVSLAACGSSSSGSSNPLAPTQAAATGSGAASGPIIVGSNNFAESTILADIYGEALKAKGLTVTYKPNIGSREVSYGLLKNNTVTLMPEYNGSLLAYLDPKAVPTSAEDTDTQLTAKIASNLQILTPAAAEDKDSLTVNAATAAKYNLTASSTISDLKSIAGQLVAGAAPEFQTRQQGLVGLKSVYGITFKSFKALDAGGTLTEAALKKNDIQVGDIFTTDSTIATEKWITLKDDKSLFGFQNVIPVAQKTLPQTAVDALNAVSAKLDTATLMDLDSKVGAKGADPLAVADAWLKSVGLSS</sequence>
<dbReference type="Pfam" id="PF04069">
    <property type="entry name" value="OpuAC"/>
    <property type="match status" value="1"/>
</dbReference>
<keyword evidence="4" id="KW-1185">Reference proteome</keyword>
<dbReference type="CDD" id="cd13606">
    <property type="entry name" value="PBP2_ProX_like"/>
    <property type="match status" value="1"/>
</dbReference>
<evidence type="ECO:0000313" key="3">
    <source>
        <dbReference type="EMBL" id="MFC1404819.1"/>
    </source>
</evidence>
<dbReference type="EMBL" id="JBHEZZ010000017">
    <property type="protein sequence ID" value="MFC1404819.1"/>
    <property type="molecule type" value="Genomic_DNA"/>
</dbReference>
<dbReference type="PROSITE" id="PS51257">
    <property type="entry name" value="PROKAR_LIPOPROTEIN"/>
    <property type="match status" value="1"/>
</dbReference>
<keyword evidence="1" id="KW-0732">Signal</keyword>